<feature type="domain" description="RGS" evidence="2">
    <location>
        <begin position="86"/>
        <end position="212"/>
    </location>
</feature>
<dbReference type="PANTHER" id="PTHR10845">
    <property type="entry name" value="REGULATOR OF G PROTEIN SIGNALING"/>
    <property type="match status" value="1"/>
</dbReference>
<proteinExistence type="predicted"/>
<dbReference type="PROSITE" id="PS50132">
    <property type="entry name" value="RGS"/>
    <property type="match status" value="1"/>
</dbReference>
<dbReference type="SUPFAM" id="SSF48097">
    <property type="entry name" value="Regulator of G-protein signaling, RGS"/>
    <property type="match status" value="1"/>
</dbReference>
<dbReference type="InterPro" id="IPR016137">
    <property type="entry name" value="RGS"/>
</dbReference>
<gene>
    <name evidence="3" type="ORF">BGZ70_007269</name>
</gene>
<keyword evidence="4" id="KW-1185">Reference proteome</keyword>
<dbReference type="PANTHER" id="PTHR10845:SF267">
    <property type="entry name" value="REGULATOR OF G PROTEIN SIGNALING DOMAIN PROTEIN (AFU_ORTHOLOGUE AFUA_6G06860)"/>
    <property type="match status" value="1"/>
</dbReference>
<dbReference type="InterPro" id="IPR036305">
    <property type="entry name" value="RGS_sf"/>
</dbReference>
<dbReference type="Gene3D" id="1.10.167.10">
    <property type="entry name" value="Regulator of G-protein Signalling 4, domain 2"/>
    <property type="match status" value="1"/>
</dbReference>
<reference evidence="3" key="1">
    <citation type="journal article" date="2020" name="Fungal Divers.">
        <title>Resolving the Mortierellaceae phylogeny through synthesis of multi-gene phylogenetics and phylogenomics.</title>
        <authorList>
            <person name="Vandepol N."/>
            <person name="Liber J."/>
            <person name="Desiro A."/>
            <person name="Na H."/>
            <person name="Kennedy M."/>
            <person name="Barry K."/>
            <person name="Grigoriev I.V."/>
            <person name="Miller A.N."/>
            <person name="O'Donnell K."/>
            <person name="Stajich J.E."/>
            <person name="Bonito G."/>
        </authorList>
    </citation>
    <scope>NUCLEOTIDE SEQUENCE</scope>
    <source>
        <strain evidence="3">CK1249</strain>
    </source>
</reference>
<dbReference type="OrthoDB" id="10266999at2759"/>
<feature type="compositionally biased region" description="Polar residues" evidence="1">
    <location>
        <begin position="221"/>
        <end position="243"/>
    </location>
</feature>
<feature type="region of interest" description="Disordered" evidence="1">
    <location>
        <begin position="221"/>
        <end position="250"/>
    </location>
</feature>
<protein>
    <recommendedName>
        <fullName evidence="2">RGS domain-containing protein</fullName>
    </recommendedName>
</protein>
<dbReference type="AlphaFoldDB" id="A0A9P6J6I0"/>
<name>A0A9P6J6I0_MORAP</name>
<sequence>MPTTVSLSHSSVAGPTMHQQSALSISPPSAQYFAPSTPSRKQRRSVTSFDSRHSGDEDDLDSPMNRPTLHQILLNQGRGQYTLDNFGAFLQSQFCYENLAFWLASRQYKLCAQSLYHSVQQSVPMFNLQAESAQHLNVSQARAFSDLQRKMRAILETFVLPSSPHELNLSDAVRCKLLRAVAEGDFHPQVLEQARESIMDLMKCSSYPLFLEGIAAKRASNAGSSQSQADSERSQNGGDQESGSWRLKAKQHFKLVSRMLKRGP</sequence>
<organism evidence="3 4">
    <name type="scientific">Mortierella alpina</name>
    <name type="common">Oleaginous fungus</name>
    <name type="synonym">Mortierella renispora</name>
    <dbReference type="NCBI Taxonomy" id="64518"/>
    <lineage>
        <taxon>Eukaryota</taxon>
        <taxon>Fungi</taxon>
        <taxon>Fungi incertae sedis</taxon>
        <taxon>Mucoromycota</taxon>
        <taxon>Mortierellomycotina</taxon>
        <taxon>Mortierellomycetes</taxon>
        <taxon>Mortierellales</taxon>
        <taxon>Mortierellaceae</taxon>
        <taxon>Mortierella</taxon>
    </lineage>
</organism>
<evidence type="ECO:0000313" key="3">
    <source>
        <dbReference type="EMBL" id="KAF9963641.1"/>
    </source>
</evidence>
<accession>A0A9P6J6I0</accession>
<dbReference type="SMART" id="SM00315">
    <property type="entry name" value="RGS"/>
    <property type="match status" value="1"/>
</dbReference>
<comment type="caution">
    <text evidence="3">The sequence shown here is derived from an EMBL/GenBank/DDBJ whole genome shotgun (WGS) entry which is preliminary data.</text>
</comment>
<feature type="region of interest" description="Disordered" evidence="1">
    <location>
        <begin position="1"/>
        <end position="66"/>
    </location>
</feature>
<evidence type="ECO:0000256" key="1">
    <source>
        <dbReference type="SAM" id="MobiDB-lite"/>
    </source>
</evidence>
<dbReference type="PRINTS" id="PR01301">
    <property type="entry name" value="RGSPROTEIN"/>
</dbReference>
<dbReference type="InterPro" id="IPR044926">
    <property type="entry name" value="RGS_subdomain_2"/>
</dbReference>
<dbReference type="CDD" id="cd07440">
    <property type="entry name" value="RGS"/>
    <property type="match status" value="1"/>
</dbReference>
<evidence type="ECO:0000259" key="2">
    <source>
        <dbReference type="PROSITE" id="PS50132"/>
    </source>
</evidence>
<feature type="compositionally biased region" description="Polar residues" evidence="1">
    <location>
        <begin position="1"/>
        <end position="49"/>
    </location>
</feature>
<dbReference type="Proteomes" id="UP000738359">
    <property type="component" value="Unassembled WGS sequence"/>
</dbReference>
<dbReference type="Pfam" id="PF00615">
    <property type="entry name" value="RGS"/>
    <property type="match status" value="1"/>
</dbReference>
<dbReference type="EMBL" id="JAAAHY010000449">
    <property type="protein sequence ID" value="KAF9963641.1"/>
    <property type="molecule type" value="Genomic_DNA"/>
</dbReference>
<evidence type="ECO:0000313" key="4">
    <source>
        <dbReference type="Proteomes" id="UP000738359"/>
    </source>
</evidence>